<dbReference type="InterPro" id="IPR023696">
    <property type="entry name" value="Ureohydrolase_dom_sf"/>
</dbReference>
<gene>
    <name evidence="1" type="ORF">S03H2_63507</name>
</gene>
<evidence type="ECO:0008006" key="2">
    <source>
        <dbReference type="Google" id="ProtNLM"/>
    </source>
</evidence>
<reference evidence="1" key="1">
    <citation type="journal article" date="2014" name="Front. Microbiol.">
        <title>High frequency of phylogenetically diverse reductive dehalogenase-homologous genes in deep subseafloor sedimentary metagenomes.</title>
        <authorList>
            <person name="Kawai M."/>
            <person name="Futagami T."/>
            <person name="Toyoda A."/>
            <person name="Takaki Y."/>
            <person name="Nishi S."/>
            <person name="Hori S."/>
            <person name="Arai W."/>
            <person name="Tsubouchi T."/>
            <person name="Morono Y."/>
            <person name="Uchiyama I."/>
            <person name="Ito T."/>
            <person name="Fujiyama A."/>
            <person name="Inagaki F."/>
            <person name="Takami H."/>
        </authorList>
    </citation>
    <scope>NUCLEOTIDE SEQUENCE</scope>
    <source>
        <strain evidence="1">Expedition CK06-06</strain>
    </source>
</reference>
<proteinExistence type="predicted"/>
<comment type="caution">
    <text evidence="1">The sequence shown here is derived from an EMBL/GenBank/DDBJ whole genome shotgun (WGS) entry which is preliminary data.</text>
</comment>
<dbReference type="Pfam" id="PF00491">
    <property type="entry name" value="Arginase"/>
    <property type="match status" value="1"/>
</dbReference>
<dbReference type="AlphaFoldDB" id="X1K5H4"/>
<feature type="non-terminal residue" evidence="1">
    <location>
        <position position="1"/>
    </location>
</feature>
<dbReference type="PROSITE" id="PS51409">
    <property type="entry name" value="ARGINASE_2"/>
    <property type="match status" value="1"/>
</dbReference>
<sequence>SERSFLDPYDGLLKFSKVLSREEYIKIGKFPIESWLTPKPKIEDYPLLDPFKYQEFVNSGAVRALSKNLENFVMEKVLPDIPLMIGVDHSLTGGVLSALSKKYGAENILIVMFDAHFDAIPAQISLNLVKYMQEHQKEIHVLSPGLLDSMDVNNITLKDSYSCASFLDYLIQDGIILPENLIIYGCQDYPSEEYISIEDSRVKQFVDCYRSFEEKGVKIIPGTKD</sequence>
<dbReference type="EMBL" id="BARU01041163">
    <property type="protein sequence ID" value="GAH85484.1"/>
    <property type="molecule type" value="Genomic_DNA"/>
</dbReference>
<protein>
    <recommendedName>
        <fullName evidence="2">Arginase family protein</fullName>
    </recommendedName>
</protein>
<feature type="non-terminal residue" evidence="1">
    <location>
        <position position="225"/>
    </location>
</feature>
<organism evidence="1">
    <name type="scientific">marine sediment metagenome</name>
    <dbReference type="NCBI Taxonomy" id="412755"/>
    <lineage>
        <taxon>unclassified sequences</taxon>
        <taxon>metagenomes</taxon>
        <taxon>ecological metagenomes</taxon>
    </lineage>
</organism>
<dbReference type="SUPFAM" id="SSF52768">
    <property type="entry name" value="Arginase/deacetylase"/>
    <property type="match status" value="1"/>
</dbReference>
<dbReference type="InterPro" id="IPR006035">
    <property type="entry name" value="Ureohydrolase"/>
</dbReference>
<evidence type="ECO:0000313" key="1">
    <source>
        <dbReference type="EMBL" id="GAH85484.1"/>
    </source>
</evidence>
<dbReference type="GO" id="GO:0046872">
    <property type="term" value="F:metal ion binding"/>
    <property type="evidence" value="ECO:0007669"/>
    <property type="project" value="InterPro"/>
</dbReference>
<name>X1K5H4_9ZZZZ</name>
<accession>X1K5H4</accession>
<dbReference type="Gene3D" id="3.40.800.10">
    <property type="entry name" value="Ureohydrolase domain"/>
    <property type="match status" value="1"/>
</dbReference>